<keyword evidence="3" id="KW-1185">Reference proteome</keyword>
<evidence type="ECO:0000313" key="2">
    <source>
        <dbReference type="EMBL" id="KAK7806685.1"/>
    </source>
</evidence>
<protein>
    <submittedName>
        <fullName evidence="2">Uncharacterized protein</fullName>
    </submittedName>
</protein>
<gene>
    <name evidence="2" type="ORF">U0070_026181</name>
</gene>
<organism evidence="2 3">
    <name type="scientific">Myodes glareolus</name>
    <name type="common">Bank vole</name>
    <name type="synonym">Clethrionomys glareolus</name>
    <dbReference type="NCBI Taxonomy" id="447135"/>
    <lineage>
        <taxon>Eukaryota</taxon>
        <taxon>Metazoa</taxon>
        <taxon>Chordata</taxon>
        <taxon>Craniata</taxon>
        <taxon>Vertebrata</taxon>
        <taxon>Euteleostomi</taxon>
        <taxon>Mammalia</taxon>
        <taxon>Eutheria</taxon>
        <taxon>Euarchontoglires</taxon>
        <taxon>Glires</taxon>
        <taxon>Rodentia</taxon>
        <taxon>Myomorpha</taxon>
        <taxon>Muroidea</taxon>
        <taxon>Cricetidae</taxon>
        <taxon>Arvicolinae</taxon>
        <taxon>Myodes</taxon>
    </lineage>
</organism>
<evidence type="ECO:0000256" key="1">
    <source>
        <dbReference type="SAM" id="MobiDB-lite"/>
    </source>
</evidence>
<name>A0AAW0HX55_MYOGA</name>
<dbReference type="Proteomes" id="UP001488838">
    <property type="component" value="Unassembled WGS sequence"/>
</dbReference>
<evidence type="ECO:0000313" key="3">
    <source>
        <dbReference type="Proteomes" id="UP001488838"/>
    </source>
</evidence>
<reference evidence="2 3" key="1">
    <citation type="journal article" date="2023" name="bioRxiv">
        <title>Conserved and derived expression patterns and positive selection on dental genes reveal complex evolutionary context of ever-growing rodent molars.</title>
        <authorList>
            <person name="Calamari Z.T."/>
            <person name="Song A."/>
            <person name="Cohen E."/>
            <person name="Akter M."/>
            <person name="Roy R.D."/>
            <person name="Hallikas O."/>
            <person name="Christensen M.M."/>
            <person name="Li P."/>
            <person name="Marangoni P."/>
            <person name="Jernvall J."/>
            <person name="Klein O.D."/>
        </authorList>
    </citation>
    <scope>NUCLEOTIDE SEQUENCE [LARGE SCALE GENOMIC DNA]</scope>
    <source>
        <strain evidence="2">V071</strain>
    </source>
</reference>
<dbReference type="EMBL" id="JBBHLL010000294">
    <property type="protein sequence ID" value="KAK7806685.1"/>
    <property type="molecule type" value="Genomic_DNA"/>
</dbReference>
<accession>A0AAW0HX55</accession>
<proteinExistence type="predicted"/>
<sequence length="445" mass="49203">MDKDFEAGVTGRPPYHISAGAVESHAFCFLFDEDDELVGDPEEAVEFHGLVVVFGPDGPHDGPHATELSSWKHNKKGLKKMQANNVKALSARAEVMQAALKTKMAKSKMPKRPSCKPSHFAFMVHPKLRKQIRSYMAEGVVSPDNDKNMLKVRADVFRAKWLCPRLLENYCHNVISNVPLPQELQENKQAPTIIIKEFHDITKKDGREYEHAQSGILPPGVSELKTGDIAIDYKTEVLIQDPLKEKQATGDKRVPQPQTGAQLHRSRSAHCPYTSGDKGKAEARGCQVDKREPDCGKVARKSVQTAFLLERWFANAAAISDITNRVLLSYHAIKSHSGKHGFMSCSVTLGVLKARRRHCTLSSGITCSNTSFRGSPLAVECLAVEGTASSRTDPLSVMSYKREKTMVQHQAFLGHFENRHPCVRTVRAEGGLEGGTFTPTEGARI</sequence>
<feature type="region of interest" description="Disordered" evidence="1">
    <location>
        <begin position="246"/>
        <end position="276"/>
    </location>
</feature>
<dbReference type="AlphaFoldDB" id="A0AAW0HX55"/>
<comment type="caution">
    <text evidence="2">The sequence shown here is derived from an EMBL/GenBank/DDBJ whole genome shotgun (WGS) entry which is preliminary data.</text>
</comment>